<dbReference type="Proteomes" id="UP001430953">
    <property type="component" value="Unassembled WGS sequence"/>
</dbReference>
<sequence>MLFILLEETMRAFHFFPTGMSGWCSFDENLSLHFHLKPKKYTRRSRPSSLFTIRIFAYTTSAREYARSLSSCLFRIKLVDFSRITIARMLIRCFLCD</sequence>
<evidence type="ECO:0000313" key="2">
    <source>
        <dbReference type="Proteomes" id="UP001430953"/>
    </source>
</evidence>
<protein>
    <submittedName>
        <fullName evidence="1">Uncharacterized protein</fullName>
    </submittedName>
</protein>
<organism evidence="1 2">
    <name type="scientific">Cardiocondyla obscurior</name>
    <dbReference type="NCBI Taxonomy" id="286306"/>
    <lineage>
        <taxon>Eukaryota</taxon>
        <taxon>Metazoa</taxon>
        <taxon>Ecdysozoa</taxon>
        <taxon>Arthropoda</taxon>
        <taxon>Hexapoda</taxon>
        <taxon>Insecta</taxon>
        <taxon>Pterygota</taxon>
        <taxon>Neoptera</taxon>
        <taxon>Endopterygota</taxon>
        <taxon>Hymenoptera</taxon>
        <taxon>Apocrita</taxon>
        <taxon>Aculeata</taxon>
        <taxon>Formicoidea</taxon>
        <taxon>Formicidae</taxon>
        <taxon>Myrmicinae</taxon>
        <taxon>Cardiocondyla</taxon>
    </lineage>
</organism>
<gene>
    <name evidence="1" type="ORF">PUN28_010684</name>
</gene>
<reference evidence="1 2" key="1">
    <citation type="submission" date="2023-03" db="EMBL/GenBank/DDBJ databases">
        <title>High recombination rates correlate with genetic variation in Cardiocondyla obscurior ants.</title>
        <authorList>
            <person name="Errbii M."/>
        </authorList>
    </citation>
    <scope>NUCLEOTIDE SEQUENCE [LARGE SCALE GENOMIC DNA]</scope>
    <source>
        <strain evidence="1">Alpha-2009</strain>
        <tissue evidence="1">Whole body</tissue>
    </source>
</reference>
<dbReference type="EMBL" id="JADYXP020000010">
    <property type="protein sequence ID" value="KAL0115321.1"/>
    <property type="molecule type" value="Genomic_DNA"/>
</dbReference>
<name>A0AAW2FLR4_9HYME</name>
<keyword evidence="2" id="KW-1185">Reference proteome</keyword>
<comment type="caution">
    <text evidence="1">The sequence shown here is derived from an EMBL/GenBank/DDBJ whole genome shotgun (WGS) entry which is preliminary data.</text>
</comment>
<proteinExistence type="predicted"/>
<evidence type="ECO:0000313" key="1">
    <source>
        <dbReference type="EMBL" id="KAL0115321.1"/>
    </source>
</evidence>
<dbReference type="AlphaFoldDB" id="A0AAW2FLR4"/>
<accession>A0AAW2FLR4</accession>